<evidence type="ECO:0000259" key="3">
    <source>
        <dbReference type="Pfam" id="PF00582"/>
    </source>
</evidence>
<dbReference type="SUPFAM" id="SSF52402">
    <property type="entry name" value="Adenine nucleotide alpha hydrolases-like"/>
    <property type="match status" value="2"/>
</dbReference>
<dbReference type="CDD" id="cd00293">
    <property type="entry name" value="USP-like"/>
    <property type="match status" value="1"/>
</dbReference>
<evidence type="ECO:0000313" key="4">
    <source>
        <dbReference type="EMBL" id="VAW47554.1"/>
    </source>
</evidence>
<accession>A0A3B0WV49</accession>
<evidence type="ECO:0000256" key="1">
    <source>
        <dbReference type="ARBA" id="ARBA00004496"/>
    </source>
</evidence>
<evidence type="ECO:0000256" key="2">
    <source>
        <dbReference type="ARBA" id="ARBA00022490"/>
    </source>
</evidence>
<sequence>MTALTHLLLVSKSVEHEQALFDWTLNLAQNQGAKVSVLRVLPEMDQGVFSWFDELIPEEVKARQKQAVLAEFEGWYTQAKAAGVTLEIQVEFGKLFYRAIQYVLNQSVDWLIKQTDEASHTLTAHIFDSHDLHLLRKCPCPVLLHKHGTSLPFQKVMACIDVDLDADLTKPDVFNQTILKTALKVVEQDGANLEVLHAWQADTENWVRYWNTDLPEKALFQFREGVRNQHLKAVEVEIEALNAPQITMEPVLPKGEAAKVIPPIVALHQVDLLVMGTLGRDGLPGMIIGNTSESILEQVNCSVLALKPSHFVSPVKAFL</sequence>
<dbReference type="AlphaFoldDB" id="A0A3B0WV49"/>
<organism evidence="4">
    <name type="scientific">hydrothermal vent metagenome</name>
    <dbReference type="NCBI Taxonomy" id="652676"/>
    <lineage>
        <taxon>unclassified sequences</taxon>
        <taxon>metagenomes</taxon>
        <taxon>ecological metagenomes</taxon>
    </lineage>
</organism>
<dbReference type="PANTHER" id="PTHR47892">
    <property type="entry name" value="UNIVERSAL STRESS PROTEIN E"/>
    <property type="match status" value="1"/>
</dbReference>
<feature type="domain" description="UspA" evidence="3">
    <location>
        <begin position="15"/>
        <end position="144"/>
    </location>
</feature>
<dbReference type="EMBL" id="UOFB01000207">
    <property type="protein sequence ID" value="VAW47554.1"/>
    <property type="molecule type" value="Genomic_DNA"/>
</dbReference>
<dbReference type="Gene3D" id="3.40.50.12370">
    <property type="match status" value="1"/>
</dbReference>
<gene>
    <name evidence="4" type="ORF">MNBD_GAMMA04-1070</name>
</gene>
<keyword evidence="2" id="KW-0963">Cytoplasm</keyword>
<name>A0A3B0WV49_9ZZZZ</name>
<dbReference type="InterPro" id="IPR006016">
    <property type="entry name" value="UspA"/>
</dbReference>
<protein>
    <recommendedName>
        <fullName evidence="3">UspA domain-containing protein</fullName>
    </recommendedName>
</protein>
<feature type="domain" description="UspA" evidence="3">
    <location>
        <begin position="177"/>
        <end position="307"/>
    </location>
</feature>
<reference evidence="4" key="1">
    <citation type="submission" date="2018-06" db="EMBL/GenBank/DDBJ databases">
        <authorList>
            <person name="Zhirakovskaya E."/>
        </authorList>
    </citation>
    <scope>NUCLEOTIDE SEQUENCE</scope>
</reference>
<dbReference type="GO" id="GO:0005737">
    <property type="term" value="C:cytoplasm"/>
    <property type="evidence" value="ECO:0007669"/>
    <property type="project" value="UniProtKB-SubCell"/>
</dbReference>
<dbReference type="InterPro" id="IPR006015">
    <property type="entry name" value="Universal_stress_UspA"/>
</dbReference>
<dbReference type="PRINTS" id="PR01438">
    <property type="entry name" value="UNVRSLSTRESS"/>
</dbReference>
<dbReference type="PANTHER" id="PTHR47892:SF1">
    <property type="entry name" value="UNIVERSAL STRESS PROTEIN E"/>
    <property type="match status" value="1"/>
</dbReference>
<comment type="subcellular location">
    <subcellularLocation>
        <location evidence="1">Cytoplasm</location>
    </subcellularLocation>
</comment>
<dbReference type="Pfam" id="PF00582">
    <property type="entry name" value="Usp"/>
    <property type="match status" value="2"/>
</dbReference>
<proteinExistence type="predicted"/>